<feature type="transmembrane region" description="Helical" evidence="1">
    <location>
        <begin position="84"/>
        <end position="107"/>
    </location>
</feature>
<dbReference type="InterPro" id="IPR012373">
    <property type="entry name" value="Ferrdict_sens_TM"/>
</dbReference>
<dbReference type="InterPro" id="IPR032508">
    <property type="entry name" value="FecR_C"/>
</dbReference>
<evidence type="ECO:0000313" key="5">
    <source>
        <dbReference type="Proteomes" id="UP001496674"/>
    </source>
</evidence>
<evidence type="ECO:0000313" key="4">
    <source>
        <dbReference type="EMBL" id="BEG97938.1"/>
    </source>
</evidence>
<protein>
    <submittedName>
        <fullName evidence="4">Iron dicitrate transporter FecR</fullName>
    </submittedName>
</protein>
<dbReference type="InterPro" id="IPR006860">
    <property type="entry name" value="FecR"/>
</dbReference>
<dbReference type="EMBL" id="AP028055">
    <property type="protein sequence ID" value="BEG97938.1"/>
    <property type="molecule type" value="Genomic_DNA"/>
</dbReference>
<dbReference type="Proteomes" id="UP001496674">
    <property type="component" value="Chromosome"/>
</dbReference>
<feature type="domain" description="Protein FecR C-terminal" evidence="3">
    <location>
        <begin position="258"/>
        <end position="323"/>
    </location>
</feature>
<dbReference type="PANTHER" id="PTHR30273:SF2">
    <property type="entry name" value="PROTEIN FECR"/>
    <property type="match status" value="1"/>
</dbReference>
<keyword evidence="1" id="KW-0472">Membrane</keyword>
<reference evidence="4 5" key="1">
    <citation type="submission" date="2023-04" db="EMBL/GenBank/DDBJ databases">
        <title>Draft genome sequence of acteroides sedimenti strain YN3PY1.</title>
        <authorList>
            <person name="Yoshida N."/>
        </authorList>
    </citation>
    <scope>NUCLEOTIDE SEQUENCE [LARGE SCALE GENOMIC DNA]</scope>
    <source>
        <strain evidence="4 5">YN3PY1</strain>
    </source>
</reference>
<dbReference type="Pfam" id="PF16344">
    <property type="entry name" value="FecR_C"/>
    <property type="match status" value="1"/>
</dbReference>
<dbReference type="PIRSF" id="PIRSF018266">
    <property type="entry name" value="FecR"/>
    <property type="match status" value="1"/>
</dbReference>
<name>A0ABM8ICG1_9BACE</name>
<proteinExistence type="predicted"/>
<keyword evidence="1" id="KW-0812">Transmembrane</keyword>
<keyword evidence="1" id="KW-1133">Transmembrane helix</keyword>
<dbReference type="Pfam" id="PF04773">
    <property type="entry name" value="FecR"/>
    <property type="match status" value="1"/>
</dbReference>
<accession>A0ABM8ICG1</accession>
<dbReference type="Gene3D" id="2.60.120.1440">
    <property type="match status" value="1"/>
</dbReference>
<evidence type="ECO:0000259" key="2">
    <source>
        <dbReference type="Pfam" id="PF04773"/>
    </source>
</evidence>
<organism evidence="4 5">
    <name type="scientific">Bacteroides sedimenti</name>
    <dbReference type="NCBI Taxonomy" id="2136147"/>
    <lineage>
        <taxon>Bacteria</taxon>
        <taxon>Pseudomonadati</taxon>
        <taxon>Bacteroidota</taxon>
        <taxon>Bacteroidia</taxon>
        <taxon>Bacteroidales</taxon>
        <taxon>Bacteroidaceae</taxon>
        <taxon>Bacteroides</taxon>
    </lineage>
</organism>
<dbReference type="Gene3D" id="3.55.50.30">
    <property type="match status" value="1"/>
</dbReference>
<sequence length="325" mass="37177">MKFMIQNIDSIIARILSGESSSDDYLAFSEWLQEDEKNRKEFCQLKDYWDAEVAYSNHIGREVELKRLQKRIRKEESKKRNRRFWVRTAPVAAAITLVLMISSLLFLKTNSTEQPIEYFTYIAGDHSSNFTLADGSKVTLNKNSKLTYTNQFGKKLRDVALTGEAFFEVTKNPSKVFEVKMNNASIKVLGTKFNVKASSKNEIVATLVEGSIRFESGEQKVQLSPSQQLTFNGENRKLQVQNVETESYTAWKDGLVKYKSCSLQEVITSLASRYNTKIIIESSRFKDVVVSGAFSSEQSVEEALNVISRSLPVKWSKEKNIYYIR</sequence>
<gene>
    <name evidence="4" type="ORF">BSYN_02030</name>
</gene>
<evidence type="ECO:0000259" key="3">
    <source>
        <dbReference type="Pfam" id="PF16344"/>
    </source>
</evidence>
<keyword evidence="5" id="KW-1185">Reference proteome</keyword>
<feature type="domain" description="FecR protein" evidence="2">
    <location>
        <begin position="126"/>
        <end position="212"/>
    </location>
</feature>
<dbReference type="PANTHER" id="PTHR30273">
    <property type="entry name" value="PERIPLASMIC SIGNAL SENSOR AND SIGMA FACTOR ACTIVATOR FECR-RELATED"/>
    <property type="match status" value="1"/>
</dbReference>
<evidence type="ECO:0000256" key="1">
    <source>
        <dbReference type="SAM" id="Phobius"/>
    </source>
</evidence>